<name>A0A8S9YDG5_9TREM</name>
<dbReference type="Pfam" id="PF00097">
    <property type="entry name" value="zf-C3HC4"/>
    <property type="match status" value="1"/>
</dbReference>
<dbReference type="InterPro" id="IPR018957">
    <property type="entry name" value="Znf_C3HC4_RING-type"/>
</dbReference>
<evidence type="ECO:0000259" key="6">
    <source>
        <dbReference type="PROSITE" id="PS50089"/>
    </source>
</evidence>
<dbReference type="AlphaFoldDB" id="A0A8S9YDG5"/>
<evidence type="ECO:0000256" key="3">
    <source>
        <dbReference type="ARBA" id="ARBA00022833"/>
    </source>
</evidence>
<feature type="domain" description="RING-type" evidence="6">
    <location>
        <begin position="53"/>
        <end position="108"/>
    </location>
</feature>
<dbReference type="PROSITE" id="PS50089">
    <property type="entry name" value="ZF_RING_2"/>
    <property type="match status" value="1"/>
</dbReference>
<dbReference type="InterPro" id="IPR017907">
    <property type="entry name" value="Znf_RING_CS"/>
</dbReference>
<keyword evidence="8" id="KW-1185">Reference proteome</keyword>
<dbReference type="InterPro" id="IPR013083">
    <property type="entry name" value="Znf_RING/FYVE/PHD"/>
</dbReference>
<evidence type="ECO:0000313" key="8">
    <source>
        <dbReference type="Proteomes" id="UP000822476"/>
    </source>
</evidence>
<keyword evidence="1" id="KW-0479">Metal-binding</keyword>
<reference evidence="7" key="1">
    <citation type="submission" date="2019-07" db="EMBL/GenBank/DDBJ databases">
        <title>Annotation for the trematode Paragonimus miyazaki's.</title>
        <authorList>
            <person name="Choi Y.-J."/>
        </authorList>
    </citation>
    <scope>NUCLEOTIDE SEQUENCE</scope>
    <source>
        <strain evidence="7">Japan</strain>
    </source>
</reference>
<dbReference type="EMBL" id="JTDE01022194">
    <property type="protein sequence ID" value="KAF7231955.1"/>
    <property type="molecule type" value="Genomic_DNA"/>
</dbReference>
<dbReference type="SUPFAM" id="SSF57850">
    <property type="entry name" value="RING/U-box"/>
    <property type="match status" value="1"/>
</dbReference>
<dbReference type="InterPro" id="IPR001841">
    <property type="entry name" value="Znf_RING"/>
</dbReference>
<keyword evidence="3" id="KW-0862">Zinc</keyword>
<dbReference type="SUPFAM" id="SSF63825">
    <property type="entry name" value="YWTD domain"/>
    <property type="match status" value="1"/>
</dbReference>
<evidence type="ECO:0000256" key="4">
    <source>
        <dbReference type="PROSITE-ProRule" id="PRU00175"/>
    </source>
</evidence>
<dbReference type="GO" id="GO:0008270">
    <property type="term" value="F:zinc ion binding"/>
    <property type="evidence" value="ECO:0007669"/>
    <property type="project" value="UniProtKB-KW"/>
</dbReference>
<evidence type="ECO:0000256" key="5">
    <source>
        <dbReference type="SAM" id="MobiDB-lite"/>
    </source>
</evidence>
<keyword evidence="2 4" id="KW-0863">Zinc-finger</keyword>
<comment type="caution">
    <text evidence="7">The sequence shown here is derived from an EMBL/GenBank/DDBJ whole genome shotgun (WGS) entry which is preliminary data.</text>
</comment>
<evidence type="ECO:0000256" key="2">
    <source>
        <dbReference type="ARBA" id="ARBA00022771"/>
    </source>
</evidence>
<feature type="region of interest" description="Disordered" evidence="5">
    <location>
        <begin position="233"/>
        <end position="259"/>
    </location>
</feature>
<gene>
    <name evidence="7" type="ORF">EG68_07296</name>
</gene>
<dbReference type="OrthoDB" id="111250at2759"/>
<evidence type="ECO:0000256" key="1">
    <source>
        <dbReference type="ARBA" id="ARBA00022723"/>
    </source>
</evidence>
<feature type="compositionally biased region" description="Low complexity" evidence="5">
    <location>
        <begin position="244"/>
        <end position="257"/>
    </location>
</feature>
<dbReference type="Proteomes" id="UP000822476">
    <property type="component" value="Unassembled WGS sequence"/>
</dbReference>
<dbReference type="PROSITE" id="PS00518">
    <property type="entry name" value="ZF_RING_1"/>
    <property type="match status" value="1"/>
</dbReference>
<proteinExistence type="predicted"/>
<organism evidence="7 8">
    <name type="scientific">Paragonimus skrjabini miyazakii</name>
    <dbReference type="NCBI Taxonomy" id="59628"/>
    <lineage>
        <taxon>Eukaryota</taxon>
        <taxon>Metazoa</taxon>
        <taxon>Spiralia</taxon>
        <taxon>Lophotrochozoa</taxon>
        <taxon>Platyhelminthes</taxon>
        <taxon>Trematoda</taxon>
        <taxon>Digenea</taxon>
        <taxon>Plagiorchiida</taxon>
        <taxon>Troglotremata</taxon>
        <taxon>Troglotrematidae</taxon>
        <taxon>Paragonimus</taxon>
    </lineage>
</organism>
<protein>
    <recommendedName>
        <fullName evidence="6">RING-type domain-containing protein</fullName>
    </recommendedName>
</protein>
<accession>A0A8S9YDG5</accession>
<dbReference type="Gene3D" id="3.30.40.10">
    <property type="entry name" value="Zinc/RING finger domain, C3HC4 (zinc finger)"/>
    <property type="match status" value="1"/>
</dbReference>
<sequence length="701" mass="79883">MYARALTHKRTNTSHAIPIMTGPMELVIRQFRVQTNRRFSTPSLEPLEDMVICPIDLNLLEDPRLLPCGHAFCCTCLTHYMHQLPMEIERTGKNQCTTEDTFACPICRTICPMPPSRNASSFPKAFNHIVILEFLRKNQLAAFKLSGGTQPTDVENSRLPHRKTSIQVNSQMLNYIVSDIAAREQDGKISDTDRAVILDDVFKLLQRLQTRDQLATTSRLQQQQVQQETASIHQSQCVPVAPNPGSSTPSTISPTGSHRNLGRFHSFAARIRTSRRPSKVNEIQPDFPSYNTYRDVESVRLNMKGNSTYRVLSKGKHCCIMRLGETFQPVDMQMLTLPASTQLIRCTVTVDENQTNLIMWRQQIRLESDLFSSAITKLKNSPSVISQWCGTVKVDGCQSLKIQYLRFYKKKIYLTGIVTSNELENQWSANVDESTRNIDLGNSRISEYGLLICCNAEEEPESQAQSKPNGKPTREHFSVLDTSCIFRRDAVGCERLDQPILFGFDIDQSTGNIYIAQPANAMICRLKLNDLHRIDETWYLNEPPFSPRFLCYAETSRQIWATCPREDKIVILDLETDGFHHFTPTLSFGVSPSHIIYTSDYRIVMLDQMQSRLFWITKVHQTICIQCLDVQFHSRVKRQLMAIQAVDETIESVLSKKFSSKQTLFGGILCAHDYGCSIIYPRKKLIKMSPINVRCFSSFSS</sequence>
<evidence type="ECO:0000313" key="7">
    <source>
        <dbReference type="EMBL" id="KAF7231955.1"/>
    </source>
</evidence>
<dbReference type="SMART" id="SM00184">
    <property type="entry name" value="RING"/>
    <property type="match status" value="1"/>
</dbReference>